<gene>
    <name evidence="1" type="ORF">PIB30_071566</name>
</gene>
<evidence type="ECO:0000313" key="2">
    <source>
        <dbReference type="Proteomes" id="UP001341840"/>
    </source>
</evidence>
<reference evidence="1 2" key="1">
    <citation type="journal article" date="2023" name="Plants (Basel)">
        <title>Bridging the Gap: Combining Genomics and Transcriptomics Approaches to Understand Stylosanthes scabra, an Orphan Legume from the Brazilian Caatinga.</title>
        <authorList>
            <person name="Ferreira-Neto J.R.C."/>
            <person name="da Silva M.D."/>
            <person name="Binneck E."/>
            <person name="de Melo N.F."/>
            <person name="da Silva R.H."/>
            <person name="de Melo A.L.T.M."/>
            <person name="Pandolfi V."/>
            <person name="Bustamante F.O."/>
            <person name="Brasileiro-Vidal A.C."/>
            <person name="Benko-Iseppon A.M."/>
        </authorList>
    </citation>
    <scope>NUCLEOTIDE SEQUENCE [LARGE SCALE GENOMIC DNA]</scope>
    <source>
        <tissue evidence="1">Leaves</tissue>
    </source>
</reference>
<dbReference type="EMBL" id="JASCZI010061244">
    <property type="protein sequence ID" value="MED6138151.1"/>
    <property type="molecule type" value="Genomic_DNA"/>
</dbReference>
<comment type="caution">
    <text evidence="1">The sequence shown here is derived from an EMBL/GenBank/DDBJ whole genome shotgun (WGS) entry which is preliminary data.</text>
</comment>
<keyword evidence="2" id="KW-1185">Reference proteome</keyword>
<accession>A0ABU6SNY6</accession>
<name>A0ABU6SNY6_9FABA</name>
<proteinExistence type="predicted"/>
<protein>
    <submittedName>
        <fullName evidence="1">Uncharacterized protein</fullName>
    </submittedName>
</protein>
<evidence type="ECO:0000313" key="1">
    <source>
        <dbReference type="EMBL" id="MED6138151.1"/>
    </source>
</evidence>
<sequence length="183" mass="21377">MIKGTLHGILHHTNPMILDNAYQSNGFDDVYYGYEDPSPPYQPSQSEIVKLFEAFAQERNEIHEVQRKIEIQLDLLIKLATLVIEHLKFSTTLQTYLNPQTLKTSPLNHCRIHGDTLLVDSHNKGWTKHVWDPGKSFKNHNFWGVITCVGAFRDLLSMNWNPLEPTKFKHWWGFKDEFKHKPP</sequence>
<dbReference type="Proteomes" id="UP001341840">
    <property type="component" value="Unassembled WGS sequence"/>
</dbReference>
<organism evidence="1 2">
    <name type="scientific">Stylosanthes scabra</name>
    <dbReference type="NCBI Taxonomy" id="79078"/>
    <lineage>
        <taxon>Eukaryota</taxon>
        <taxon>Viridiplantae</taxon>
        <taxon>Streptophyta</taxon>
        <taxon>Embryophyta</taxon>
        <taxon>Tracheophyta</taxon>
        <taxon>Spermatophyta</taxon>
        <taxon>Magnoliopsida</taxon>
        <taxon>eudicotyledons</taxon>
        <taxon>Gunneridae</taxon>
        <taxon>Pentapetalae</taxon>
        <taxon>rosids</taxon>
        <taxon>fabids</taxon>
        <taxon>Fabales</taxon>
        <taxon>Fabaceae</taxon>
        <taxon>Papilionoideae</taxon>
        <taxon>50 kb inversion clade</taxon>
        <taxon>dalbergioids sensu lato</taxon>
        <taxon>Dalbergieae</taxon>
        <taxon>Pterocarpus clade</taxon>
        <taxon>Stylosanthes</taxon>
    </lineage>
</organism>